<dbReference type="Proteomes" id="UP000641206">
    <property type="component" value="Unassembled WGS sequence"/>
</dbReference>
<name>A0ABQ2NQA5_9BACI</name>
<sequence>MQDTDTEFRLIAKGMNSAYRYVVNRMVRDFEYKKEELKLRTKFEELEKVFRRLAESNLEQSKNDLYDTVQESYYKDDIPEDAMEELKNIEPDFQKGMFEGMGFAYEQVANYISIMLDTSDKLSEKHINHVLQHIHKNSLIKEEIEESAVTYQEGLTNGIKAGFNMADLEIKGKFQIPN</sequence>
<organism evidence="1 2">
    <name type="scientific">Oceanobacillus neutriphilus</name>
    <dbReference type="NCBI Taxonomy" id="531815"/>
    <lineage>
        <taxon>Bacteria</taxon>
        <taxon>Bacillati</taxon>
        <taxon>Bacillota</taxon>
        <taxon>Bacilli</taxon>
        <taxon>Bacillales</taxon>
        <taxon>Bacillaceae</taxon>
        <taxon>Oceanobacillus</taxon>
    </lineage>
</organism>
<comment type="caution">
    <text evidence="1">The sequence shown here is derived from an EMBL/GenBank/DDBJ whole genome shotgun (WGS) entry which is preliminary data.</text>
</comment>
<dbReference type="EMBL" id="BMLW01000003">
    <property type="protein sequence ID" value="GGP09136.1"/>
    <property type="molecule type" value="Genomic_DNA"/>
</dbReference>
<reference evidence="2" key="1">
    <citation type="journal article" date="2019" name="Int. J. Syst. Evol. Microbiol.">
        <title>The Global Catalogue of Microorganisms (GCM) 10K type strain sequencing project: providing services to taxonomists for standard genome sequencing and annotation.</title>
        <authorList>
            <consortium name="The Broad Institute Genomics Platform"/>
            <consortium name="The Broad Institute Genome Sequencing Center for Infectious Disease"/>
            <person name="Wu L."/>
            <person name="Ma J."/>
        </authorList>
    </citation>
    <scope>NUCLEOTIDE SEQUENCE [LARGE SCALE GENOMIC DNA]</scope>
    <source>
        <strain evidence="2">CGMCC 1.7693</strain>
    </source>
</reference>
<keyword evidence="2" id="KW-1185">Reference proteome</keyword>
<accession>A0ABQ2NQA5</accession>
<gene>
    <name evidence="1" type="ORF">GCM10011346_11980</name>
</gene>
<evidence type="ECO:0008006" key="3">
    <source>
        <dbReference type="Google" id="ProtNLM"/>
    </source>
</evidence>
<evidence type="ECO:0000313" key="2">
    <source>
        <dbReference type="Proteomes" id="UP000641206"/>
    </source>
</evidence>
<proteinExistence type="predicted"/>
<protein>
    <recommendedName>
        <fullName evidence="3">DUF892 family protein</fullName>
    </recommendedName>
</protein>
<evidence type="ECO:0000313" key="1">
    <source>
        <dbReference type="EMBL" id="GGP09136.1"/>
    </source>
</evidence>